<keyword evidence="2" id="KW-1185">Reference proteome</keyword>
<dbReference type="AlphaFoldDB" id="A0A1M7ZST0"/>
<protein>
    <submittedName>
        <fullName evidence="1">Uncharacterized protein</fullName>
    </submittedName>
</protein>
<dbReference type="Proteomes" id="UP000184611">
    <property type="component" value="Unassembled WGS sequence"/>
</dbReference>
<dbReference type="OrthoDB" id="1261473at2"/>
<evidence type="ECO:0000313" key="1">
    <source>
        <dbReference type="EMBL" id="SHO71912.1"/>
    </source>
</evidence>
<reference evidence="2" key="1">
    <citation type="submission" date="2016-12" db="EMBL/GenBank/DDBJ databases">
        <authorList>
            <person name="Varghese N."/>
            <person name="Submissions S."/>
        </authorList>
    </citation>
    <scope>NUCLEOTIDE SEQUENCE [LARGE SCALE GENOMIC DNA]</scope>
    <source>
        <strain evidence="2">DSM 18830</strain>
    </source>
</reference>
<dbReference type="RefSeq" id="WP_073580612.1">
    <property type="nucleotide sequence ID" value="NZ_CBCSEA010000003.1"/>
</dbReference>
<dbReference type="STRING" id="416016.SAMN05443547_0231"/>
<organism evidence="1 2">
    <name type="scientific">Flavobacterium cucumis</name>
    <dbReference type="NCBI Taxonomy" id="416016"/>
    <lineage>
        <taxon>Bacteria</taxon>
        <taxon>Pseudomonadati</taxon>
        <taxon>Bacteroidota</taxon>
        <taxon>Flavobacteriia</taxon>
        <taxon>Flavobacteriales</taxon>
        <taxon>Flavobacteriaceae</taxon>
        <taxon>Flavobacterium</taxon>
    </lineage>
</organism>
<evidence type="ECO:0000313" key="2">
    <source>
        <dbReference type="Proteomes" id="UP000184611"/>
    </source>
</evidence>
<name>A0A1M7ZST0_9FLAO</name>
<gene>
    <name evidence="1" type="ORF">SAMN05443547_0231</name>
</gene>
<proteinExistence type="predicted"/>
<accession>A0A1M7ZST0</accession>
<dbReference type="EMBL" id="FRYK01000001">
    <property type="protein sequence ID" value="SHO71912.1"/>
    <property type="molecule type" value="Genomic_DNA"/>
</dbReference>
<sequence>MKNIVIAAFFFLSISSAQEKKIFSLEFYSWVGANDNISYEIASIVFESNIDSQDIYCNNKEYNAQIRVKYSDKGVEKIFDYNAYVNILYLDNQTEVQNKNGNFYTMIIDGYAPARLIKGTGNYNPDNFIVSGIVTGTTPQIISAYHLDDAEFLQQNIKYAALKPEYILTTDEGRAKIKKFFSSNDEMYRLLMLYIANFD</sequence>